<evidence type="ECO:0000313" key="2">
    <source>
        <dbReference type="Proteomes" id="UP000274131"/>
    </source>
</evidence>
<reference evidence="3" key="1">
    <citation type="submission" date="2017-02" db="UniProtKB">
        <authorList>
            <consortium name="WormBaseParasite"/>
        </authorList>
    </citation>
    <scope>IDENTIFICATION</scope>
</reference>
<proteinExistence type="predicted"/>
<name>A0A0N4VQF6_ENTVE</name>
<evidence type="ECO:0000313" key="3">
    <source>
        <dbReference type="WBParaSite" id="EVEC_0001325701-mRNA-1"/>
    </source>
</evidence>
<dbReference type="EMBL" id="UXUI01014460">
    <property type="protein sequence ID" value="VDD97652.1"/>
    <property type="molecule type" value="Genomic_DNA"/>
</dbReference>
<reference evidence="1 2" key="2">
    <citation type="submission" date="2018-10" db="EMBL/GenBank/DDBJ databases">
        <authorList>
            <consortium name="Pathogen Informatics"/>
        </authorList>
    </citation>
    <scope>NUCLEOTIDE SEQUENCE [LARGE SCALE GENOMIC DNA]</scope>
</reference>
<dbReference type="Proteomes" id="UP000274131">
    <property type="component" value="Unassembled WGS sequence"/>
</dbReference>
<keyword evidence="2" id="KW-1185">Reference proteome</keyword>
<sequence length="82" mass="9456">MEWGRKALSSPYRLYRPYQIECPEATFQNNSNLLYRNANLDVLVEVNKRARSLERAVSYQKVLATIQDIKHSAELKAGKGSR</sequence>
<evidence type="ECO:0000313" key="1">
    <source>
        <dbReference type="EMBL" id="VDD97652.1"/>
    </source>
</evidence>
<dbReference type="OrthoDB" id="5842565at2759"/>
<organism evidence="3">
    <name type="scientific">Enterobius vermicularis</name>
    <name type="common">Human pinworm</name>
    <dbReference type="NCBI Taxonomy" id="51028"/>
    <lineage>
        <taxon>Eukaryota</taxon>
        <taxon>Metazoa</taxon>
        <taxon>Ecdysozoa</taxon>
        <taxon>Nematoda</taxon>
        <taxon>Chromadorea</taxon>
        <taxon>Rhabditida</taxon>
        <taxon>Spirurina</taxon>
        <taxon>Oxyuridomorpha</taxon>
        <taxon>Oxyuroidea</taxon>
        <taxon>Oxyuridae</taxon>
        <taxon>Enterobius</taxon>
    </lineage>
</organism>
<protein>
    <submittedName>
        <fullName evidence="1 3">Uncharacterized protein</fullName>
    </submittedName>
</protein>
<gene>
    <name evidence="1" type="ORF">EVEC_LOCUS12403</name>
</gene>
<dbReference type="AlphaFoldDB" id="A0A0N4VQF6"/>
<accession>A0A0N4VQF6</accession>
<dbReference type="WBParaSite" id="EVEC_0001325701-mRNA-1">
    <property type="protein sequence ID" value="EVEC_0001325701-mRNA-1"/>
    <property type="gene ID" value="EVEC_0001325701"/>
</dbReference>